<evidence type="ECO:0000256" key="2">
    <source>
        <dbReference type="ARBA" id="ARBA00007441"/>
    </source>
</evidence>
<dbReference type="EMBL" id="FNHU01000006">
    <property type="protein sequence ID" value="SDM76537.1"/>
    <property type="molecule type" value="Genomic_DNA"/>
</dbReference>
<dbReference type="SUPFAM" id="SSF53383">
    <property type="entry name" value="PLP-dependent transferases"/>
    <property type="match status" value="1"/>
</dbReference>
<dbReference type="RefSeq" id="WP_092609981.1">
    <property type="nucleotide sequence ID" value="NZ_FNHU01000006.1"/>
</dbReference>
<evidence type="ECO:0000313" key="9">
    <source>
        <dbReference type="Proteomes" id="UP000199671"/>
    </source>
</evidence>
<protein>
    <recommendedName>
        <fullName evidence="6">Aminotransferase</fullName>
        <ecNumber evidence="6">2.6.1.-</ecNumber>
    </recommendedName>
</protein>
<dbReference type="OrthoDB" id="9763453at2"/>
<dbReference type="PANTHER" id="PTHR46383:SF2">
    <property type="entry name" value="AMINOTRANSFERASE"/>
    <property type="match status" value="1"/>
</dbReference>
<dbReference type="InterPro" id="IPR004838">
    <property type="entry name" value="NHTrfase_class1_PyrdxlP-BS"/>
</dbReference>
<name>A0A1G9VX89_9ACTO</name>
<keyword evidence="5" id="KW-0663">Pyridoxal phosphate</keyword>
<proteinExistence type="inferred from homology"/>
<organism evidence="8 9">
    <name type="scientific">Actinomyces ruminicola</name>
    <dbReference type="NCBI Taxonomy" id="332524"/>
    <lineage>
        <taxon>Bacteria</taxon>
        <taxon>Bacillati</taxon>
        <taxon>Actinomycetota</taxon>
        <taxon>Actinomycetes</taxon>
        <taxon>Actinomycetales</taxon>
        <taxon>Actinomycetaceae</taxon>
        <taxon>Actinomyces</taxon>
    </lineage>
</organism>
<sequence length="390" mass="42258">MKLAQRGLFAPPFHAMSIGARAREIEAQGHSVSKLSLGEPSFGAPPAVREALAHAARQDLPYTPAAGLPQLRQAIARFYRERHRVDVSPERILVTSGASAGLLLATALTTEPGDDVVIADPCYPCNRELVASFGGRIVMAHTFAETRYQLDVDAMETAWTPYTNAVMMATPSNPTGTSIPFDELARLCAAARAQGAWRIVDEIYLGLSDPDAQGRPARTVLATDPDAIVVSSFSKYFGMTGWRLGWLVLPEELVEPAQNLAVNYFLCASTPAQIAALEAFTPASLALCEEHRAELVDRRRLTLGRLRSLGLEVPVEPDGAFYIYFDVSATGLSSWDFCMRALEEAHVALTPGRDFGVRTAESHVRLSYAASSAEITEGLDRLGGFLEHLA</sequence>
<evidence type="ECO:0000256" key="1">
    <source>
        <dbReference type="ARBA" id="ARBA00001933"/>
    </source>
</evidence>
<dbReference type="EC" id="2.6.1.-" evidence="6"/>
<dbReference type="AlphaFoldDB" id="A0A1G9VX89"/>
<dbReference type="GO" id="GO:0008483">
    <property type="term" value="F:transaminase activity"/>
    <property type="evidence" value="ECO:0007669"/>
    <property type="project" value="UniProtKB-KW"/>
</dbReference>
<dbReference type="InterPro" id="IPR050596">
    <property type="entry name" value="AspAT/PAT-like"/>
</dbReference>
<feature type="domain" description="Aminotransferase class I/classII large" evidence="7">
    <location>
        <begin position="33"/>
        <end position="382"/>
    </location>
</feature>
<dbReference type="InterPro" id="IPR015421">
    <property type="entry name" value="PyrdxlP-dep_Trfase_major"/>
</dbReference>
<keyword evidence="4 6" id="KW-0808">Transferase</keyword>
<dbReference type="InterPro" id="IPR015424">
    <property type="entry name" value="PyrdxlP-dep_Trfase"/>
</dbReference>
<evidence type="ECO:0000259" key="7">
    <source>
        <dbReference type="Pfam" id="PF00155"/>
    </source>
</evidence>
<dbReference type="GO" id="GO:0030170">
    <property type="term" value="F:pyridoxal phosphate binding"/>
    <property type="evidence" value="ECO:0007669"/>
    <property type="project" value="InterPro"/>
</dbReference>
<dbReference type="Gene3D" id="3.40.640.10">
    <property type="entry name" value="Type I PLP-dependent aspartate aminotransferase-like (Major domain)"/>
    <property type="match status" value="1"/>
</dbReference>
<evidence type="ECO:0000313" key="8">
    <source>
        <dbReference type="EMBL" id="SDM76537.1"/>
    </source>
</evidence>
<comment type="similarity">
    <text evidence="2 6">Belongs to the class-I pyridoxal-phosphate-dependent aminotransferase family.</text>
</comment>
<comment type="cofactor">
    <cofactor evidence="1 6">
        <name>pyridoxal 5'-phosphate</name>
        <dbReference type="ChEBI" id="CHEBI:597326"/>
    </cofactor>
</comment>
<evidence type="ECO:0000256" key="3">
    <source>
        <dbReference type="ARBA" id="ARBA00022576"/>
    </source>
</evidence>
<reference evidence="8 9" key="1">
    <citation type="submission" date="2016-10" db="EMBL/GenBank/DDBJ databases">
        <authorList>
            <person name="de Groot N.N."/>
        </authorList>
    </citation>
    <scope>NUCLEOTIDE SEQUENCE [LARGE SCALE GENOMIC DNA]</scope>
    <source>
        <strain evidence="8 9">KPR-7B</strain>
    </source>
</reference>
<dbReference type="Proteomes" id="UP000199671">
    <property type="component" value="Unassembled WGS sequence"/>
</dbReference>
<accession>A0A1G9VX89</accession>
<dbReference type="PANTHER" id="PTHR46383">
    <property type="entry name" value="ASPARTATE AMINOTRANSFERASE"/>
    <property type="match status" value="1"/>
</dbReference>
<keyword evidence="3 6" id="KW-0032">Aminotransferase</keyword>
<dbReference type="GO" id="GO:0006520">
    <property type="term" value="P:amino acid metabolic process"/>
    <property type="evidence" value="ECO:0007669"/>
    <property type="project" value="InterPro"/>
</dbReference>
<evidence type="ECO:0000256" key="6">
    <source>
        <dbReference type="RuleBase" id="RU000481"/>
    </source>
</evidence>
<gene>
    <name evidence="8" type="ORF">SAMN04487766_106171</name>
</gene>
<dbReference type="CDD" id="cd00609">
    <property type="entry name" value="AAT_like"/>
    <property type="match status" value="1"/>
</dbReference>
<dbReference type="InterPro" id="IPR004839">
    <property type="entry name" value="Aminotransferase_I/II_large"/>
</dbReference>
<dbReference type="Pfam" id="PF00155">
    <property type="entry name" value="Aminotran_1_2"/>
    <property type="match status" value="1"/>
</dbReference>
<evidence type="ECO:0000256" key="4">
    <source>
        <dbReference type="ARBA" id="ARBA00022679"/>
    </source>
</evidence>
<evidence type="ECO:0000256" key="5">
    <source>
        <dbReference type="ARBA" id="ARBA00022898"/>
    </source>
</evidence>
<dbReference type="PROSITE" id="PS00105">
    <property type="entry name" value="AA_TRANSFER_CLASS_1"/>
    <property type="match status" value="1"/>
</dbReference>